<dbReference type="OrthoDB" id="284473at2759"/>
<accession>A0A9P6D3P9</accession>
<dbReference type="AlphaFoldDB" id="A0A9P6D3P9"/>
<keyword evidence="4" id="KW-1185">Reference proteome</keyword>
<dbReference type="EMBL" id="MU154655">
    <property type="protein sequence ID" value="KAF9489907.1"/>
    <property type="molecule type" value="Genomic_DNA"/>
</dbReference>
<dbReference type="InterPro" id="IPR038763">
    <property type="entry name" value="DHH_sf"/>
</dbReference>
<feature type="region of interest" description="Disordered" evidence="1">
    <location>
        <begin position="1"/>
        <end position="22"/>
    </location>
</feature>
<evidence type="ECO:0000313" key="3">
    <source>
        <dbReference type="EMBL" id="KAF9489907.1"/>
    </source>
</evidence>
<protein>
    <submittedName>
        <fullName evidence="3">DHH phosphoesterase</fullName>
    </submittedName>
</protein>
<evidence type="ECO:0000256" key="1">
    <source>
        <dbReference type="SAM" id="MobiDB-lite"/>
    </source>
</evidence>
<reference evidence="3" key="1">
    <citation type="submission" date="2020-11" db="EMBL/GenBank/DDBJ databases">
        <authorList>
            <consortium name="DOE Joint Genome Institute"/>
            <person name="Ahrendt S."/>
            <person name="Riley R."/>
            <person name="Andreopoulos W."/>
            <person name="Labutti K."/>
            <person name="Pangilinan J."/>
            <person name="Ruiz-Duenas F.J."/>
            <person name="Barrasa J.M."/>
            <person name="Sanchez-Garcia M."/>
            <person name="Camarero S."/>
            <person name="Miyauchi S."/>
            <person name="Serrano A."/>
            <person name="Linde D."/>
            <person name="Babiker R."/>
            <person name="Drula E."/>
            <person name="Ayuso-Fernandez I."/>
            <person name="Pacheco R."/>
            <person name="Padilla G."/>
            <person name="Ferreira P."/>
            <person name="Barriuso J."/>
            <person name="Kellner H."/>
            <person name="Castanera R."/>
            <person name="Alfaro M."/>
            <person name="Ramirez L."/>
            <person name="Pisabarro A.G."/>
            <person name="Kuo A."/>
            <person name="Tritt A."/>
            <person name="Lipzen A."/>
            <person name="He G."/>
            <person name="Yan M."/>
            <person name="Ng V."/>
            <person name="Cullen D."/>
            <person name="Martin F."/>
            <person name="Rosso M.-N."/>
            <person name="Henrissat B."/>
            <person name="Hibbett D."/>
            <person name="Martinez A.T."/>
            <person name="Grigoriev I.V."/>
        </authorList>
    </citation>
    <scope>NUCLEOTIDE SEQUENCE</scope>
    <source>
        <strain evidence="3">ATCC 90797</strain>
    </source>
</reference>
<dbReference type="PANTHER" id="PTHR30255:SF2">
    <property type="entry name" value="SINGLE-STRANDED-DNA-SPECIFIC EXONUCLEASE RECJ"/>
    <property type="match status" value="1"/>
</dbReference>
<dbReference type="PANTHER" id="PTHR30255">
    <property type="entry name" value="SINGLE-STRANDED-DNA-SPECIFIC EXONUCLEASE RECJ"/>
    <property type="match status" value="1"/>
</dbReference>
<dbReference type="Proteomes" id="UP000807025">
    <property type="component" value="Unassembled WGS sequence"/>
</dbReference>
<name>A0A9P6D3P9_PLEER</name>
<comment type="caution">
    <text evidence="3">The sequence shown here is derived from an EMBL/GenBank/DDBJ whole genome shotgun (WGS) entry which is preliminary data.</text>
</comment>
<gene>
    <name evidence="3" type="ORF">BDN71DRAFT_1498804</name>
</gene>
<proteinExistence type="predicted"/>
<dbReference type="SUPFAM" id="SSF64182">
    <property type="entry name" value="DHH phosphoesterases"/>
    <property type="match status" value="1"/>
</dbReference>
<dbReference type="Gene3D" id="3.90.1640.10">
    <property type="entry name" value="inorganic pyrophosphatase (n-terminal core)"/>
    <property type="match status" value="1"/>
</dbReference>
<dbReference type="InterPro" id="IPR001667">
    <property type="entry name" value="DDH_dom"/>
</dbReference>
<organism evidence="3 4">
    <name type="scientific">Pleurotus eryngii</name>
    <name type="common">Boletus of the steppes</name>
    <dbReference type="NCBI Taxonomy" id="5323"/>
    <lineage>
        <taxon>Eukaryota</taxon>
        <taxon>Fungi</taxon>
        <taxon>Dikarya</taxon>
        <taxon>Basidiomycota</taxon>
        <taxon>Agaricomycotina</taxon>
        <taxon>Agaricomycetes</taxon>
        <taxon>Agaricomycetidae</taxon>
        <taxon>Agaricales</taxon>
        <taxon>Pleurotineae</taxon>
        <taxon>Pleurotaceae</taxon>
        <taxon>Pleurotus</taxon>
    </lineage>
</organism>
<feature type="domain" description="DDH" evidence="2">
    <location>
        <begin position="80"/>
        <end position="234"/>
    </location>
</feature>
<dbReference type="InterPro" id="IPR051673">
    <property type="entry name" value="SSDNA_exonuclease_RecJ"/>
</dbReference>
<evidence type="ECO:0000259" key="2">
    <source>
        <dbReference type="Pfam" id="PF01368"/>
    </source>
</evidence>
<dbReference type="Pfam" id="PF01368">
    <property type="entry name" value="DHH"/>
    <property type="match status" value="1"/>
</dbReference>
<feature type="compositionally biased region" description="Polar residues" evidence="1">
    <location>
        <begin position="1"/>
        <end position="20"/>
    </location>
</feature>
<sequence>MVQSMFPKSSTKRALSSPTVMRNAKKPHLATAAMAGVRDVLGEGRWKSWPAPAQDLKAARVFMKQCRRKDSSAGLRLPTIIVPDKDADGLSSGLILYRTLSALGLPPESIHVHFIAKGASVFSTSERARLECLAIAVSGGDLEGTPSEVRVIYVDQGSRGGPPLLQPLLDEGRIIVRTMVIDHHQSEDFPEGSQVLTACKSPPICTSSLLAYLMCYPLESSIPEACAWLALLGIFGDLGPSEIKFGDSEGDWPVSEEMLRLGDTIRVVKKKALSDAVSLLNAPRRTPEFDVQSAWDALLSADGPTTITNNRELRRLRFRINEEVERCSRAAPRFSKDGCVALLRVDSQYQVHPVVAIRWASRLKGKDLKMIMVVNPSHHPDPNLVSFSCRIPASLRKVAETAQPNLQQLLKGYAAKVDAGFLTRVGGDYARGHKQATGGIIPSAEFELLVTKGMEIMAKSVRRVDGGPVDGQRKIKDFFSKG</sequence>
<dbReference type="GO" id="GO:0004527">
    <property type="term" value="F:exonuclease activity"/>
    <property type="evidence" value="ECO:0007669"/>
    <property type="project" value="UniProtKB-KW"/>
</dbReference>
<evidence type="ECO:0000313" key="4">
    <source>
        <dbReference type="Proteomes" id="UP000807025"/>
    </source>
</evidence>